<proteinExistence type="predicted"/>
<dbReference type="PANTHER" id="PTHR43544:SF12">
    <property type="entry name" value="NAD(P)-BINDING ROSSMANN-FOLD SUPERFAMILY PROTEIN"/>
    <property type="match status" value="1"/>
</dbReference>
<feature type="region of interest" description="Disordered" evidence="1">
    <location>
        <begin position="1"/>
        <end position="72"/>
    </location>
</feature>
<dbReference type="InterPro" id="IPR051468">
    <property type="entry name" value="Fungal_SecMetab_SDRs"/>
</dbReference>
<dbReference type="SUPFAM" id="SSF51735">
    <property type="entry name" value="NAD(P)-binding Rossmann-fold domains"/>
    <property type="match status" value="1"/>
</dbReference>
<dbReference type="GO" id="GO:0005737">
    <property type="term" value="C:cytoplasm"/>
    <property type="evidence" value="ECO:0007669"/>
    <property type="project" value="TreeGrafter"/>
</dbReference>
<protein>
    <submittedName>
        <fullName evidence="2">Uncharacterized protein</fullName>
    </submittedName>
</protein>
<dbReference type="InterPro" id="IPR036291">
    <property type="entry name" value="NAD(P)-bd_dom_sf"/>
</dbReference>
<feature type="compositionally biased region" description="Low complexity" evidence="1">
    <location>
        <begin position="50"/>
        <end position="61"/>
    </location>
</feature>
<reference evidence="2" key="1">
    <citation type="submission" date="2021-01" db="EMBL/GenBank/DDBJ databases">
        <authorList>
            <person name="Corre E."/>
            <person name="Pelletier E."/>
            <person name="Niang G."/>
            <person name="Scheremetjew M."/>
            <person name="Finn R."/>
            <person name="Kale V."/>
            <person name="Holt S."/>
            <person name="Cochrane G."/>
            <person name="Meng A."/>
            <person name="Brown T."/>
            <person name="Cohen L."/>
        </authorList>
    </citation>
    <scope>NUCLEOTIDE SEQUENCE</scope>
    <source>
        <strain evidence="2">CCAC1681</strain>
    </source>
</reference>
<evidence type="ECO:0000256" key="1">
    <source>
        <dbReference type="SAM" id="MobiDB-lite"/>
    </source>
</evidence>
<dbReference type="InterPro" id="IPR002347">
    <property type="entry name" value="SDR_fam"/>
</dbReference>
<dbReference type="PANTHER" id="PTHR43544">
    <property type="entry name" value="SHORT-CHAIN DEHYDROGENASE/REDUCTASE"/>
    <property type="match status" value="1"/>
</dbReference>
<dbReference type="Pfam" id="PF00106">
    <property type="entry name" value="adh_short"/>
    <property type="match status" value="1"/>
</dbReference>
<feature type="compositionally biased region" description="Low complexity" evidence="1">
    <location>
        <begin position="1"/>
        <end position="42"/>
    </location>
</feature>
<organism evidence="2">
    <name type="scientific">Micromonas pusilla</name>
    <name type="common">Picoplanktonic green alga</name>
    <name type="synonym">Chromulina pusilla</name>
    <dbReference type="NCBI Taxonomy" id="38833"/>
    <lineage>
        <taxon>Eukaryota</taxon>
        <taxon>Viridiplantae</taxon>
        <taxon>Chlorophyta</taxon>
        <taxon>Mamiellophyceae</taxon>
        <taxon>Mamiellales</taxon>
        <taxon>Mamiellaceae</taxon>
        <taxon>Micromonas</taxon>
    </lineage>
</organism>
<evidence type="ECO:0000313" key="2">
    <source>
        <dbReference type="EMBL" id="CAD8428948.1"/>
    </source>
</evidence>
<dbReference type="GO" id="GO:0016491">
    <property type="term" value="F:oxidoreductase activity"/>
    <property type="evidence" value="ECO:0007669"/>
    <property type="project" value="TreeGrafter"/>
</dbReference>
<name>A0A7S0CQJ7_MICPS</name>
<dbReference type="Gene3D" id="3.40.50.720">
    <property type="entry name" value="NAD(P)-binding Rossmann-like Domain"/>
    <property type="match status" value="1"/>
</dbReference>
<dbReference type="PRINTS" id="PR00081">
    <property type="entry name" value="GDHRDH"/>
</dbReference>
<sequence length="350" mass="36946">MLRLSSSTHASASTARRMPVCRGGVSTSSVGTSSRASAPTAVRSRRRLAHASASASAASPGDSPPSSSPRHVSLIQGASRGIGLEMVRQLLETPDAGLPGRPAAAGGHVVATCRDPANATALNELAAKHPHRLTVVKLDVESTRTIVDAAETVRNKLGRVDVLCQTAAVLHVDKPDFKMRPETSIARLDEAAALKAYRVNALGPTLVTKHFAGLLTEGTRLSLSESETSGGVQKNKHAIVANLSARVSSVGDNKLGGWHSYRASKTALNQLTVNCAIEFDSKRKKHPITFLLLHPGTVDTDLSTPFKKNVPAEKLFTTERAAAQLLQIVGAATHADTGKFFAWDGAEVPW</sequence>
<dbReference type="AlphaFoldDB" id="A0A7S0CQJ7"/>
<dbReference type="CDD" id="cd05325">
    <property type="entry name" value="carb_red_sniffer_like_SDR_c"/>
    <property type="match status" value="1"/>
</dbReference>
<dbReference type="EMBL" id="HBEN01000168">
    <property type="protein sequence ID" value="CAD8428948.1"/>
    <property type="molecule type" value="Transcribed_RNA"/>
</dbReference>
<accession>A0A7S0CQJ7</accession>
<gene>
    <name evidence="2" type="ORF">MSP1401_LOCUS147</name>
</gene>